<proteinExistence type="inferred from homology"/>
<feature type="transmembrane region" description="Helical" evidence="3">
    <location>
        <begin position="71"/>
        <end position="89"/>
    </location>
</feature>
<reference evidence="6" key="1">
    <citation type="submission" date="2025-08" db="UniProtKB">
        <authorList>
            <consortium name="RefSeq"/>
        </authorList>
    </citation>
    <scope>IDENTIFICATION</scope>
    <source>
        <tissue evidence="6">Whole organism</tissue>
    </source>
</reference>
<dbReference type="OrthoDB" id="6256716at2759"/>
<keyword evidence="3" id="KW-0812">Transmembrane</keyword>
<feature type="domain" description="Phosphatidylinositol N-acetylglucosaminyltransferase subunit H conserved" evidence="4">
    <location>
        <begin position="97"/>
        <end position="162"/>
    </location>
</feature>
<dbReference type="OMA" id="CLEYIYR"/>
<dbReference type="GO" id="GO:0016757">
    <property type="term" value="F:glycosyltransferase activity"/>
    <property type="evidence" value="ECO:0007669"/>
    <property type="project" value="UniProtKB-KW"/>
</dbReference>
<keyword evidence="5" id="KW-1185">Reference proteome</keyword>
<dbReference type="RefSeq" id="XP_018016961.1">
    <property type="nucleotide sequence ID" value="XM_018161472.2"/>
</dbReference>
<gene>
    <name evidence="6" type="primary">LOC108673621</name>
</gene>
<organism evidence="5 6">
    <name type="scientific">Hyalella azteca</name>
    <name type="common">Amphipod</name>
    <dbReference type="NCBI Taxonomy" id="294128"/>
    <lineage>
        <taxon>Eukaryota</taxon>
        <taxon>Metazoa</taxon>
        <taxon>Ecdysozoa</taxon>
        <taxon>Arthropoda</taxon>
        <taxon>Crustacea</taxon>
        <taxon>Multicrustacea</taxon>
        <taxon>Malacostraca</taxon>
        <taxon>Eumalacostraca</taxon>
        <taxon>Peracarida</taxon>
        <taxon>Amphipoda</taxon>
        <taxon>Senticaudata</taxon>
        <taxon>Talitrida</taxon>
        <taxon>Talitroidea</taxon>
        <taxon>Hyalellidae</taxon>
        <taxon>Hyalella</taxon>
    </lineage>
</organism>
<evidence type="ECO:0000256" key="2">
    <source>
        <dbReference type="ARBA" id="ARBA00009610"/>
    </source>
</evidence>
<dbReference type="CTD" id="40944"/>
<comment type="similarity">
    <text evidence="2">Belongs to the PIGH family.</text>
</comment>
<dbReference type="PANTHER" id="PTHR15231:SF1">
    <property type="entry name" value="PHOSPHATIDYLINOSITOL N-ACETYLGLUCOSAMINYLTRANSFERASE SUBUNIT H"/>
    <property type="match status" value="1"/>
</dbReference>
<keyword evidence="3" id="KW-1133">Transmembrane helix</keyword>
<accession>A0A8B7NVK2</accession>
<evidence type="ECO:0000259" key="4">
    <source>
        <dbReference type="Pfam" id="PF10181"/>
    </source>
</evidence>
<keyword evidence="6" id="KW-0328">Glycosyltransferase</keyword>
<dbReference type="InterPro" id="IPR019328">
    <property type="entry name" value="PIGH-H_dom"/>
</dbReference>
<dbReference type="KEGG" id="hazt:108673621"/>
<name>A0A8B7NVK2_HYAAZ</name>
<dbReference type="UniPathway" id="UPA00196"/>
<evidence type="ECO:0000313" key="5">
    <source>
        <dbReference type="Proteomes" id="UP000694843"/>
    </source>
</evidence>
<evidence type="ECO:0000256" key="1">
    <source>
        <dbReference type="ARBA" id="ARBA00004687"/>
    </source>
</evidence>
<comment type="pathway">
    <text evidence="1">Glycolipid biosynthesis; glycosylphosphatidylinositol-anchor biosynthesis.</text>
</comment>
<keyword evidence="6" id="KW-0808">Transferase</keyword>
<protein>
    <submittedName>
        <fullName evidence="6">Phosphatidylinositol N-acetylglucosaminyltransferase subunit H isoform X1</fullName>
    </submittedName>
</protein>
<dbReference type="InterPro" id="IPR044215">
    <property type="entry name" value="PIG-H"/>
</dbReference>
<sequence length="233" mass="26585">MNEFSSDFMNVAGSTIVYQQSRLKETEDGTATEISLRAAESAHLLQWFLATFLMSILFISLLQLHQRLQPPLLLLIIVLLLCLLIYRVYNRVVSEHLLLVAGLGAQVTTKYHGGHKLVQFVPWSVLVDVIIAETISMQRVLFYIALLVKQDLPQYHEKHKMLPLFLSSWPRLPCLQVIYQSCQSVLLRRSSSAMKDNIRSPSCLSTNHVQENSQDSTIDSLGILSKFSNKEWR</sequence>
<dbReference type="PANTHER" id="PTHR15231">
    <property type="entry name" value="PHOSPHATIDYLINOSITOL N-ACETYLGLUCOSAMINYLTRANSFERASE SUBUNIT H"/>
    <property type="match status" value="1"/>
</dbReference>
<dbReference type="Pfam" id="PF10181">
    <property type="entry name" value="PIG-H"/>
    <property type="match status" value="1"/>
</dbReference>
<keyword evidence="3" id="KW-0472">Membrane</keyword>
<feature type="transmembrane region" description="Helical" evidence="3">
    <location>
        <begin position="44"/>
        <end position="64"/>
    </location>
</feature>
<evidence type="ECO:0000313" key="6">
    <source>
        <dbReference type="RefSeq" id="XP_018016961.1"/>
    </source>
</evidence>
<dbReference type="AlphaFoldDB" id="A0A8B7NVK2"/>
<dbReference type="GeneID" id="108673621"/>
<dbReference type="Proteomes" id="UP000694843">
    <property type="component" value="Unplaced"/>
</dbReference>
<dbReference type="GO" id="GO:0006506">
    <property type="term" value="P:GPI anchor biosynthetic process"/>
    <property type="evidence" value="ECO:0007669"/>
    <property type="project" value="UniProtKB-UniPathway"/>
</dbReference>
<dbReference type="GO" id="GO:0000506">
    <property type="term" value="C:glycosylphosphatidylinositol-N-acetylglucosaminyltransferase (GPI-GnT) complex"/>
    <property type="evidence" value="ECO:0007669"/>
    <property type="project" value="InterPro"/>
</dbReference>
<evidence type="ECO:0000256" key="3">
    <source>
        <dbReference type="SAM" id="Phobius"/>
    </source>
</evidence>